<feature type="compositionally biased region" description="Basic and acidic residues" evidence="1">
    <location>
        <begin position="60"/>
        <end position="69"/>
    </location>
</feature>
<comment type="caution">
    <text evidence="2">The sequence shown here is derived from an EMBL/GenBank/DDBJ whole genome shotgun (WGS) entry which is preliminary data.</text>
</comment>
<accession>A0A8H5CN05</accession>
<feature type="compositionally biased region" description="Basic and acidic residues" evidence="1">
    <location>
        <begin position="32"/>
        <end position="45"/>
    </location>
</feature>
<feature type="compositionally biased region" description="Basic and acidic residues" evidence="1">
    <location>
        <begin position="239"/>
        <end position="249"/>
    </location>
</feature>
<organism evidence="2 3">
    <name type="scientific">Tetrapyrgos nigripes</name>
    <dbReference type="NCBI Taxonomy" id="182062"/>
    <lineage>
        <taxon>Eukaryota</taxon>
        <taxon>Fungi</taxon>
        <taxon>Dikarya</taxon>
        <taxon>Basidiomycota</taxon>
        <taxon>Agaricomycotina</taxon>
        <taxon>Agaricomycetes</taxon>
        <taxon>Agaricomycetidae</taxon>
        <taxon>Agaricales</taxon>
        <taxon>Marasmiineae</taxon>
        <taxon>Marasmiaceae</taxon>
        <taxon>Tetrapyrgos</taxon>
    </lineage>
</organism>
<dbReference type="AlphaFoldDB" id="A0A8H5CN05"/>
<feature type="region of interest" description="Disordered" evidence="1">
    <location>
        <begin position="60"/>
        <end position="93"/>
    </location>
</feature>
<keyword evidence="3" id="KW-1185">Reference proteome</keyword>
<evidence type="ECO:0000313" key="3">
    <source>
        <dbReference type="Proteomes" id="UP000559256"/>
    </source>
</evidence>
<sequence>MSVLGLVTPNPSFMSSDSVQTNDDVNTNVKANTDDRLGRTEDDAEANRVGERLGLGIEIGIERAEERQTEQNMDWDDDEGQDDTRNTNLHLLSSDSSPSFPVLRYAELALTLNKNPPSPSPSTQPRYSFFLSCQTLSDSCDDCVYSPPCHHHHHGITLILVLVLAFGLSVSFQESTPSGFSSESTFTSTSIKNPNLIYAKACSSRFLRCSGSFDGDDNPHPSYIYLPSPLKAKPKPRRSREGGLTRRRS</sequence>
<reference evidence="2 3" key="1">
    <citation type="journal article" date="2020" name="ISME J.">
        <title>Uncovering the hidden diversity of litter-decomposition mechanisms in mushroom-forming fungi.</title>
        <authorList>
            <person name="Floudas D."/>
            <person name="Bentzer J."/>
            <person name="Ahren D."/>
            <person name="Johansson T."/>
            <person name="Persson P."/>
            <person name="Tunlid A."/>
        </authorList>
    </citation>
    <scope>NUCLEOTIDE SEQUENCE [LARGE SCALE GENOMIC DNA]</scope>
    <source>
        <strain evidence="2 3">CBS 291.85</strain>
    </source>
</reference>
<feature type="region of interest" description="Disordered" evidence="1">
    <location>
        <begin position="1"/>
        <end position="45"/>
    </location>
</feature>
<feature type="compositionally biased region" description="Polar residues" evidence="1">
    <location>
        <begin position="9"/>
        <end position="31"/>
    </location>
</feature>
<dbReference type="Proteomes" id="UP000559256">
    <property type="component" value="Unassembled WGS sequence"/>
</dbReference>
<feature type="region of interest" description="Disordered" evidence="1">
    <location>
        <begin position="224"/>
        <end position="249"/>
    </location>
</feature>
<protein>
    <submittedName>
        <fullName evidence="2">Uncharacterized protein</fullName>
    </submittedName>
</protein>
<evidence type="ECO:0000256" key="1">
    <source>
        <dbReference type="SAM" id="MobiDB-lite"/>
    </source>
</evidence>
<name>A0A8H5CN05_9AGAR</name>
<evidence type="ECO:0000313" key="2">
    <source>
        <dbReference type="EMBL" id="KAF5344807.1"/>
    </source>
</evidence>
<gene>
    <name evidence="2" type="ORF">D9758_014411</name>
</gene>
<proteinExistence type="predicted"/>
<dbReference type="EMBL" id="JAACJM010000118">
    <property type="protein sequence ID" value="KAF5344807.1"/>
    <property type="molecule type" value="Genomic_DNA"/>
</dbReference>